<accession>A0A132P3V7</accession>
<dbReference type="AlphaFoldDB" id="A0A132P3V7"/>
<sequence length="62" mass="6954">MKRKQTDGGEIVSNKPKITLNGTPNLQRLADEMARIRSRHWGVTVVATIIEQKEKPTQPASK</sequence>
<proteinExistence type="predicted"/>
<reference evidence="2 4" key="1">
    <citation type="submission" date="2016-01" db="EMBL/GenBank/DDBJ databases">
        <title>Molecular Mechanisms for transfer of large genomic segments between Enterococcus faecium strains.</title>
        <authorList>
            <person name="Garcia-Solache M.A."/>
            <person name="Lebreton F."/>
            <person name="Mclaughlin R.E."/>
            <person name="Whiteaker J.D."/>
            <person name="Gilmore M.S."/>
            <person name="Rice L.B."/>
        </authorList>
    </citation>
    <scope>NUCLEOTIDE SEQUENCE [LARGE SCALE GENOMIC DNA]</scope>
    <source>
        <strain evidence="2 4">D344RRF x C68</strain>
    </source>
</reference>
<dbReference type="Proteomes" id="UP000191171">
    <property type="component" value="Unassembled WGS sequence"/>
</dbReference>
<evidence type="ECO:0000313" key="5">
    <source>
        <dbReference type="Proteomes" id="UP000191171"/>
    </source>
</evidence>
<dbReference type="EMBL" id="LRHK01000001">
    <property type="protein sequence ID" value="KWX16998.1"/>
    <property type="molecule type" value="Genomic_DNA"/>
</dbReference>
<dbReference type="Proteomes" id="UP000070452">
    <property type="component" value="Unassembled WGS sequence"/>
</dbReference>
<evidence type="ECO:0000313" key="2">
    <source>
        <dbReference type="EMBL" id="KWX16998.1"/>
    </source>
</evidence>
<evidence type="ECO:0000313" key="3">
    <source>
        <dbReference type="EMBL" id="OOL79921.1"/>
    </source>
</evidence>
<protein>
    <submittedName>
        <fullName evidence="2">Uncharacterized protein</fullName>
    </submittedName>
</protein>
<reference evidence="3 5" key="2">
    <citation type="submission" date="2017-02" db="EMBL/GenBank/DDBJ databases">
        <title>Clonality and virulence of isolates of VRE in Hematopoietic Stem Cell Transplanted (HSCT) patients.</title>
        <authorList>
            <person name="Marchi A.P."/>
            <person name="Martins R.C."/>
            <person name="Marie S.K."/>
            <person name="Levin A.S."/>
            <person name="Costa S.F."/>
        </authorList>
    </citation>
    <scope>NUCLEOTIDE SEQUENCE [LARGE SCALE GENOMIC DNA]</scope>
    <source>
        <strain evidence="3 5">LIM1759</strain>
    </source>
</reference>
<name>A0A132P3V7_ENTFC</name>
<gene>
    <name evidence="2" type="ORF">AWT83_00120</name>
    <name evidence="3" type="ORF">B1P95_13915</name>
</gene>
<evidence type="ECO:0000256" key="1">
    <source>
        <dbReference type="SAM" id="MobiDB-lite"/>
    </source>
</evidence>
<evidence type="ECO:0000313" key="4">
    <source>
        <dbReference type="Proteomes" id="UP000070452"/>
    </source>
</evidence>
<comment type="caution">
    <text evidence="2">The sequence shown here is derived from an EMBL/GenBank/DDBJ whole genome shotgun (WGS) entry which is preliminary data.</text>
</comment>
<dbReference type="EMBL" id="MVGJ01000121">
    <property type="protein sequence ID" value="OOL79921.1"/>
    <property type="molecule type" value="Genomic_DNA"/>
</dbReference>
<organism evidence="2 4">
    <name type="scientific">Enterococcus faecium</name>
    <name type="common">Streptococcus faecium</name>
    <dbReference type="NCBI Taxonomy" id="1352"/>
    <lineage>
        <taxon>Bacteria</taxon>
        <taxon>Bacillati</taxon>
        <taxon>Bacillota</taxon>
        <taxon>Bacilli</taxon>
        <taxon>Lactobacillales</taxon>
        <taxon>Enterococcaceae</taxon>
        <taxon>Enterococcus</taxon>
    </lineage>
</organism>
<feature type="region of interest" description="Disordered" evidence="1">
    <location>
        <begin position="1"/>
        <end position="23"/>
    </location>
</feature>